<dbReference type="InterPro" id="IPR036397">
    <property type="entry name" value="RNaseH_sf"/>
</dbReference>
<comment type="function">
    <text evidence="1 11">Required for replicative DNA synthesis. This DNA polymerase also exhibits 3' to 5' exonuclease activity.</text>
</comment>
<protein>
    <recommendedName>
        <fullName evidence="11">DNA polymerase III PolC-type</fullName>
        <shortName evidence="11">PolIII</shortName>
        <ecNumber evidence="11">2.7.7.7</ecNumber>
    </recommendedName>
</protein>
<keyword evidence="6 11" id="KW-0540">Nuclease</keyword>
<dbReference type="CDD" id="cd07435">
    <property type="entry name" value="PHP_PolIIIA_POLC"/>
    <property type="match status" value="1"/>
</dbReference>
<evidence type="ECO:0000256" key="4">
    <source>
        <dbReference type="ARBA" id="ARBA00022695"/>
    </source>
</evidence>
<evidence type="ECO:0000256" key="8">
    <source>
        <dbReference type="ARBA" id="ARBA00022839"/>
    </source>
</evidence>
<dbReference type="Pfam" id="PF07733">
    <property type="entry name" value="DNA_pol3_alpha"/>
    <property type="match status" value="1"/>
</dbReference>
<keyword evidence="5 11" id="KW-0235">DNA replication</keyword>
<keyword evidence="8 11" id="KW-0269">Exonuclease</keyword>
<comment type="caution">
    <text evidence="14">The sequence shown here is derived from an EMBL/GenBank/DDBJ whole genome shotgun (WGS) entry which is preliminary data.</text>
</comment>
<dbReference type="GO" id="GO:0006261">
    <property type="term" value="P:DNA-templated DNA replication"/>
    <property type="evidence" value="ECO:0007669"/>
    <property type="project" value="UniProtKB-UniRule"/>
</dbReference>
<evidence type="ECO:0000256" key="7">
    <source>
        <dbReference type="ARBA" id="ARBA00022801"/>
    </source>
</evidence>
<dbReference type="Pfam" id="PF14480">
    <property type="entry name" value="DNA_pol3_a_NI"/>
    <property type="match status" value="1"/>
</dbReference>
<dbReference type="GO" id="GO:0008408">
    <property type="term" value="F:3'-5' exonuclease activity"/>
    <property type="evidence" value="ECO:0007669"/>
    <property type="project" value="UniProtKB-UniRule"/>
</dbReference>
<dbReference type="InterPro" id="IPR013520">
    <property type="entry name" value="Ribonucl_H"/>
</dbReference>
<comment type="catalytic activity">
    <reaction evidence="10 11">
        <text>DNA(n) + a 2'-deoxyribonucleoside 5'-triphosphate = DNA(n+1) + diphosphate</text>
        <dbReference type="Rhea" id="RHEA:22508"/>
        <dbReference type="Rhea" id="RHEA-COMP:17339"/>
        <dbReference type="Rhea" id="RHEA-COMP:17340"/>
        <dbReference type="ChEBI" id="CHEBI:33019"/>
        <dbReference type="ChEBI" id="CHEBI:61560"/>
        <dbReference type="ChEBI" id="CHEBI:173112"/>
        <dbReference type="EC" id="2.7.7.7"/>
    </reaction>
</comment>
<evidence type="ECO:0000256" key="6">
    <source>
        <dbReference type="ARBA" id="ARBA00022722"/>
    </source>
</evidence>
<dbReference type="Gene3D" id="3.20.20.140">
    <property type="entry name" value="Metal-dependent hydrolases"/>
    <property type="match status" value="2"/>
</dbReference>
<dbReference type="Gene3D" id="6.10.140.1510">
    <property type="match status" value="1"/>
</dbReference>
<dbReference type="InterPro" id="IPR011708">
    <property type="entry name" value="DNA_pol3_alpha_NTPase_dom"/>
</dbReference>
<comment type="subcellular location">
    <subcellularLocation>
        <location evidence="11">Cytoplasm</location>
    </subcellularLocation>
</comment>
<dbReference type="EC" id="2.7.7.7" evidence="11"/>
<proteinExistence type="inferred from homology"/>
<dbReference type="CDD" id="cd06127">
    <property type="entry name" value="DEDDh"/>
    <property type="match status" value="1"/>
</dbReference>
<dbReference type="InterPro" id="IPR004805">
    <property type="entry name" value="DnaE2/DnaE/PolC"/>
</dbReference>
<dbReference type="InterPro" id="IPR040982">
    <property type="entry name" value="DNA_pol3_finger"/>
</dbReference>
<dbReference type="SMART" id="SM00481">
    <property type="entry name" value="POLIIIAc"/>
    <property type="match status" value="1"/>
</dbReference>
<dbReference type="NCBIfam" id="NF001688">
    <property type="entry name" value="PRK00448.1"/>
    <property type="match status" value="1"/>
</dbReference>
<dbReference type="SUPFAM" id="SSF53098">
    <property type="entry name" value="Ribonuclease H-like"/>
    <property type="match status" value="1"/>
</dbReference>
<dbReference type="Gene3D" id="1.10.150.700">
    <property type="entry name" value="PolC, middle finger domain"/>
    <property type="match status" value="1"/>
</dbReference>
<dbReference type="NCBIfam" id="TIGR01405">
    <property type="entry name" value="polC_Gram_pos"/>
    <property type="match status" value="1"/>
</dbReference>
<keyword evidence="7 11" id="KW-0378">Hydrolase</keyword>
<dbReference type="SMART" id="SM00479">
    <property type="entry name" value="EXOIII"/>
    <property type="match status" value="1"/>
</dbReference>
<dbReference type="InterPro" id="IPR012337">
    <property type="entry name" value="RNaseH-like_sf"/>
</dbReference>
<feature type="domain" description="Exonuclease" evidence="12">
    <location>
        <begin position="396"/>
        <end position="565"/>
    </location>
</feature>
<evidence type="ECO:0000256" key="2">
    <source>
        <dbReference type="ARBA" id="ARBA00022490"/>
    </source>
</evidence>
<dbReference type="InterPro" id="IPR006308">
    <property type="entry name" value="Pol_III_a_PolC-type_gram_pos"/>
</dbReference>
<dbReference type="Gene3D" id="1.10.150.870">
    <property type="match status" value="1"/>
</dbReference>
<evidence type="ECO:0000256" key="9">
    <source>
        <dbReference type="ARBA" id="ARBA00022932"/>
    </source>
</evidence>
<feature type="domain" description="Polymerase/histidinol phosphatase N-terminal" evidence="13">
    <location>
        <begin position="304"/>
        <end position="378"/>
    </location>
</feature>
<dbReference type="CDD" id="cd04484">
    <property type="entry name" value="polC_OBF"/>
    <property type="match status" value="1"/>
</dbReference>
<dbReference type="InterPro" id="IPR003141">
    <property type="entry name" value="Pol/His_phosphatase_N"/>
</dbReference>
<comment type="similarity">
    <text evidence="11">Belongs to the DNA polymerase type-C family. PolC subfamily.</text>
</comment>
<evidence type="ECO:0000256" key="5">
    <source>
        <dbReference type="ARBA" id="ARBA00022705"/>
    </source>
</evidence>
<dbReference type="InterPro" id="IPR012340">
    <property type="entry name" value="NA-bd_OB-fold"/>
</dbReference>
<dbReference type="GO" id="GO:0003677">
    <property type="term" value="F:DNA binding"/>
    <property type="evidence" value="ECO:0007669"/>
    <property type="project" value="UniProtKB-UniRule"/>
</dbReference>
<dbReference type="Gene3D" id="3.30.420.10">
    <property type="entry name" value="Ribonuclease H-like superfamily/Ribonuclease H"/>
    <property type="match status" value="1"/>
</dbReference>
<evidence type="ECO:0000313" key="15">
    <source>
        <dbReference type="Proteomes" id="UP000265489"/>
    </source>
</evidence>
<gene>
    <name evidence="11" type="primary">polC</name>
    <name evidence="14" type="ORF">DWW32_01780</name>
</gene>
<dbReference type="Pfam" id="PF17657">
    <property type="entry name" value="DNA_pol3_finger"/>
    <property type="match status" value="1"/>
</dbReference>
<dbReference type="FunFam" id="3.30.420.10:FF:000045">
    <property type="entry name" value="3'-5' exonuclease DinG"/>
    <property type="match status" value="1"/>
</dbReference>
<dbReference type="Pfam" id="PF02811">
    <property type="entry name" value="PHP"/>
    <property type="match status" value="1"/>
</dbReference>
<dbReference type="Pfam" id="PF00929">
    <property type="entry name" value="RNase_T"/>
    <property type="match status" value="1"/>
</dbReference>
<dbReference type="Gene3D" id="2.40.50.140">
    <property type="entry name" value="Nucleic acid-binding proteins"/>
    <property type="match status" value="1"/>
</dbReference>
<evidence type="ECO:0000259" key="12">
    <source>
        <dbReference type="SMART" id="SM00479"/>
    </source>
</evidence>
<dbReference type="PANTHER" id="PTHR32294:SF5">
    <property type="entry name" value="DNA POLYMERASE III POLC-TYPE"/>
    <property type="match status" value="1"/>
</dbReference>
<keyword evidence="9 11" id="KW-0239">DNA-directed DNA polymerase</keyword>
<organism evidence="14 15">
    <name type="scientific">Holdemanella biformis</name>
    <dbReference type="NCBI Taxonomy" id="1735"/>
    <lineage>
        <taxon>Bacteria</taxon>
        <taxon>Bacillati</taxon>
        <taxon>Bacillota</taxon>
        <taxon>Erysipelotrichia</taxon>
        <taxon>Erysipelotrichales</taxon>
        <taxon>Erysipelotrichaceae</taxon>
        <taxon>Holdemanella</taxon>
    </lineage>
</organism>
<dbReference type="NCBIfam" id="TIGR00573">
    <property type="entry name" value="dnaq"/>
    <property type="match status" value="1"/>
</dbReference>
<keyword evidence="4 11" id="KW-0548">Nucleotidyltransferase</keyword>
<name>A0A395WE96_9FIRM</name>
<keyword evidence="3 11" id="KW-0808">Transferase</keyword>
<evidence type="ECO:0000256" key="10">
    <source>
        <dbReference type="ARBA" id="ARBA00049244"/>
    </source>
</evidence>
<dbReference type="PANTHER" id="PTHR32294">
    <property type="entry name" value="DNA POLYMERASE III SUBUNIT ALPHA"/>
    <property type="match status" value="1"/>
</dbReference>
<sequence length="1446" mass="165081">MLLKRWLNKMEVFEKLLDAQLYAYFKNASFYENPIFHATHKMVEFYIEFENVIPLEVYEQIITKLQLALHVHVKLHIHSKNNAVEMDELDRYVNHFVEKYSDVKDFRFLHPYLENDTICFSTRDESRLAALNLALPSLVEKLKEVGINQEIVCKKVEENIAIETAKVQVAAPVVKQESVKKQYPSSNSYKKESATQYKIADLRVGYSNVQIEGHIFDIDNRVMKSGKTLQMLYISDYDDAIVAKRFEGARCPIEEIESVKKGMHVVLTGEVVYDSFSKCDSFMVRKLEITQEKKREDHAKVKRTEWHVHSNFSEMDGVCAIEEFIQQAYDWGMDSIGVCDHQVVQAFPMAQHKIEALSKKDPNREFKMLYGCEMLVADSKYHIVYNNDHRRLEDATFVVFDLETTGLSNTRDEIIEFGGVKIKNREEVGRLQMFINPKRTIPAHISNLTHITQNDVDCAKPIEDALDELLEFIGDSILVAHNATFDVGFMNAACRKTGRDELTNPVIDTLPLSYAMLPDEQKRFNLGSVCRHYRVSYDGEGAHRADYDADVLSQVMYNMMNQLGHEATLDTLMDMEGGCEKYSSKKPYERNRPYHMTVFAKNKDGLKELFELITLSHTQYLVSMGKENGQPRIIKEEISKKWDNGNLLIGSSCQNGEIFELAHTRSKKELFEAMAYYDYIELQPLDCYKNMLDRGSITDVEDLKWYLQFIYDTAKEAGKMVIASSDAHYVNPNEKRLRDVYINAKAIGNARHPLYIYNKQARKATSNPNQHLLTTDEMLKAFEWMGEDVAYEVVVENTNKLKLLTEPIFPIKDKLYPPDIEGSDQKLRDICFETAHQWYGKDLPDIVEKRLTRELDSIIGHGYYVVYYISHLLVKKSNDDGYLVGSRGSVGSSFVATMSNITEVNPLTPHYVCKNCQHYEFLDGDEAKSGFDLPDKVCPVCGEIMRGDGQDIPFETFLGFEGDKVPDIDLNFSGEYQPNAHAYTKEVFGDDHVFRAGTVGTVQEKTAYGYVKGYEEEMECEPFNEAKRVDLAKGCEGVKRTTGQHPGGIVVVPLDMDVHDFTPVQYPANNPNATWKTTHFDFHQIHDNILKFDILGHVDPTAMKMLERITGVNVRQIPMNDQATMAIFSTTESLKIDTTKYNEVTGAAGIPEFGTPFVRGILELTKPTTFAELVTISGLSHGTDVWLGNAKDLIDNGTCKLNEVIGCRDDIMVDLMGYGVKPKLSFTIMESVRKGKGLKDEWVTEMKANNVPEWFIDSCTKIKYMFPKAHAVAYVMMAVRIAWFKVHMPVHYYCMYFSIRCDAYDVQTMIQGEAAIRQRMADIKHMKEDKTQKPSDKELAIYDTLELALEMVLRGFRFSNISINRSAATEFIVDPDDPKAIIPPFTSIDGLGSNVGLSVVKAREEKPFLSKEDVLKRTQLSKTLVEKLAEMNALEGLDEENQMTLF</sequence>
<dbReference type="InterPro" id="IPR004013">
    <property type="entry name" value="PHP_dom"/>
</dbReference>
<dbReference type="InterPro" id="IPR044923">
    <property type="entry name" value="PolC_middle_finger_sf"/>
</dbReference>
<keyword evidence="2 11" id="KW-0963">Cytoplasm</keyword>
<evidence type="ECO:0000256" key="3">
    <source>
        <dbReference type="ARBA" id="ARBA00022679"/>
    </source>
</evidence>
<evidence type="ECO:0000313" key="14">
    <source>
        <dbReference type="EMBL" id="RGU93766.1"/>
    </source>
</evidence>
<dbReference type="InterPro" id="IPR029460">
    <property type="entry name" value="DNAPol_HHH"/>
</dbReference>
<evidence type="ECO:0000256" key="11">
    <source>
        <dbReference type="HAMAP-Rule" id="MF_00356"/>
    </source>
</evidence>
<evidence type="ECO:0000256" key="1">
    <source>
        <dbReference type="ARBA" id="ARBA00003452"/>
    </source>
</evidence>
<dbReference type="InterPro" id="IPR006054">
    <property type="entry name" value="DnaQ"/>
</dbReference>
<evidence type="ECO:0000259" key="13">
    <source>
        <dbReference type="SMART" id="SM00481"/>
    </source>
</evidence>
<dbReference type="HAMAP" id="MF_00356">
    <property type="entry name" value="DNApol_PolC"/>
    <property type="match status" value="1"/>
</dbReference>
<reference evidence="14 15" key="1">
    <citation type="submission" date="2018-08" db="EMBL/GenBank/DDBJ databases">
        <title>A genome reference for cultivated species of the human gut microbiota.</title>
        <authorList>
            <person name="Zou Y."/>
            <person name="Xue W."/>
            <person name="Luo G."/>
        </authorList>
    </citation>
    <scope>NUCLEOTIDE SEQUENCE [LARGE SCALE GENOMIC DNA]</scope>
    <source>
        <strain evidence="14 15">AF15-20</strain>
    </source>
</reference>
<dbReference type="Proteomes" id="UP000265489">
    <property type="component" value="Unassembled WGS sequence"/>
</dbReference>
<dbReference type="Pfam" id="PF14579">
    <property type="entry name" value="HHH_6"/>
    <property type="match status" value="1"/>
</dbReference>
<accession>A0A395WE96</accession>
<dbReference type="GO" id="GO:0005737">
    <property type="term" value="C:cytoplasm"/>
    <property type="evidence" value="ECO:0007669"/>
    <property type="project" value="UniProtKB-SubCell"/>
</dbReference>
<dbReference type="GO" id="GO:0003887">
    <property type="term" value="F:DNA-directed DNA polymerase activity"/>
    <property type="evidence" value="ECO:0007669"/>
    <property type="project" value="UniProtKB-UniRule"/>
</dbReference>
<dbReference type="Gene3D" id="3.30.1900.20">
    <property type="match status" value="2"/>
</dbReference>
<dbReference type="InterPro" id="IPR028112">
    <property type="entry name" value="DNA_PolC-type_N_I"/>
</dbReference>
<dbReference type="EMBL" id="QRYQ01000002">
    <property type="protein sequence ID" value="RGU93766.1"/>
    <property type="molecule type" value="Genomic_DNA"/>
</dbReference>